<accession>M7AVT6</accession>
<evidence type="ECO:0000313" key="3">
    <source>
        <dbReference type="Proteomes" id="UP000031443"/>
    </source>
</evidence>
<reference evidence="3" key="1">
    <citation type="journal article" date="2013" name="Nat. Genet.">
        <title>The draft genomes of soft-shell turtle and green sea turtle yield insights into the development and evolution of the turtle-specific body plan.</title>
        <authorList>
            <person name="Wang Z."/>
            <person name="Pascual-Anaya J."/>
            <person name="Zadissa A."/>
            <person name="Li W."/>
            <person name="Niimura Y."/>
            <person name="Huang Z."/>
            <person name="Li C."/>
            <person name="White S."/>
            <person name="Xiong Z."/>
            <person name="Fang D."/>
            <person name="Wang B."/>
            <person name="Ming Y."/>
            <person name="Chen Y."/>
            <person name="Zheng Y."/>
            <person name="Kuraku S."/>
            <person name="Pignatelli M."/>
            <person name="Herrero J."/>
            <person name="Beal K."/>
            <person name="Nozawa M."/>
            <person name="Li Q."/>
            <person name="Wang J."/>
            <person name="Zhang H."/>
            <person name="Yu L."/>
            <person name="Shigenobu S."/>
            <person name="Wang J."/>
            <person name="Liu J."/>
            <person name="Flicek P."/>
            <person name="Searle S."/>
            <person name="Wang J."/>
            <person name="Kuratani S."/>
            <person name="Yin Y."/>
            <person name="Aken B."/>
            <person name="Zhang G."/>
            <person name="Irie N."/>
        </authorList>
    </citation>
    <scope>NUCLEOTIDE SEQUENCE [LARGE SCALE GENOMIC DNA]</scope>
</reference>
<name>M7AVT6_CHEMY</name>
<dbReference type="AlphaFoldDB" id="M7AVT6"/>
<gene>
    <name evidence="2" type="ORF">UY3_15764</name>
</gene>
<dbReference type="Proteomes" id="UP000031443">
    <property type="component" value="Unassembled WGS sequence"/>
</dbReference>
<protein>
    <submittedName>
        <fullName evidence="2">Uncharacterized protein</fullName>
    </submittedName>
</protein>
<feature type="region of interest" description="Disordered" evidence="1">
    <location>
        <begin position="1"/>
        <end position="116"/>
    </location>
</feature>
<feature type="compositionally biased region" description="Polar residues" evidence="1">
    <location>
        <begin position="1"/>
        <end position="10"/>
    </location>
</feature>
<evidence type="ECO:0000313" key="2">
    <source>
        <dbReference type="EMBL" id="EMP27165.1"/>
    </source>
</evidence>
<dbReference type="EMBL" id="KB573110">
    <property type="protein sequence ID" value="EMP27165.1"/>
    <property type="molecule type" value="Genomic_DNA"/>
</dbReference>
<sequence>MAGSWQTLQLPSGGGRGATHARPQRWGLASGPYTAAQLQQEGRWGDPMQLPSHSGQLGDPAQLPSSSSGQRGLPRAPQLKLQPGPVVGGSAATSCLGKGTPQQPSPRGRGTPELPSTQLISSKAMDLCNAIFNSMQIDEPRNGRTIEDGDGMSLDGWNPITILLAKISSQMRCTASLRKPLMEYR</sequence>
<evidence type="ECO:0000256" key="1">
    <source>
        <dbReference type="SAM" id="MobiDB-lite"/>
    </source>
</evidence>
<keyword evidence="3" id="KW-1185">Reference proteome</keyword>
<proteinExistence type="predicted"/>
<organism evidence="2 3">
    <name type="scientific">Chelonia mydas</name>
    <name type="common">Green sea-turtle</name>
    <name type="synonym">Chelonia agassizi</name>
    <dbReference type="NCBI Taxonomy" id="8469"/>
    <lineage>
        <taxon>Eukaryota</taxon>
        <taxon>Metazoa</taxon>
        <taxon>Chordata</taxon>
        <taxon>Craniata</taxon>
        <taxon>Vertebrata</taxon>
        <taxon>Euteleostomi</taxon>
        <taxon>Archelosauria</taxon>
        <taxon>Testudinata</taxon>
        <taxon>Testudines</taxon>
        <taxon>Cryptodira</taxon>
        <taxon>Durocryptodira</taxon>
        <taxon>Americhelydia</taxon>
        <taxon>Chelonioidea</taxon>
        <taxon>Cheloniidae</taxon>
        <taxon>Chelonia</taxon>
    </lineage>
</organism>